<keyword evidence="3" id="KW-1185">Reference proteome</keyword>
<evidence type="ECO:0000256" key="1">
    <source>
        <dbReference type="SAM" id="SignalP"/>
    </source>
</evidence>
<name>A0A165Z2Z7_EXIGL</name>
<dbReference type="InParanoid" id="A0A165Z2Z7"/>
<evidence type="ECO:0000313" key="3">
    <source>
        <dbReference type="Proteomes" id="UP000077266"/>
    </source>
</evidence>
<dbReference type="EMBL" id="KV426723">
    <property type="protein sequence ID" value="KZV78919.1"/>
    <property type="molecule type" value="Genomic_DNA"/>
</dbReference>
<feature type="signal peptide" evidence="1">
    <location>
        <begin position="1"/>
        <end position="18"/>
    </location>
</feature>
<reference evidence="2 3" key="1">
    <citation type="journal article" date="2016" name="Mol. Biol. Evol.">
        <title>Comparative Genomics of Early-Diverging Mushroom-Forming Fungi Provides Insights into the Origins of Lignocellulose Decay Capabilities.</title>
        <authorList>
            <person name="Nagy L.G."/>
            <person name="Riley R."/>
            <person name="Tritt A."/>
            <person name="Adam C."/>
            <person name="Daum C."/>
            <person name="Floudas D."/>
            <person name="Sun H."/>
            <person name="Yadav J.S."/>
            <person name="Pangilinan J."/>
            <person name="Larsson K.H."/>
            <person name="Matsuura K."/>
            <person name="Barry K."/>
            <person name="Labutti K."/>
            <person name="Kuo R."/>
            <person name="Ohm R.A."/>
            <person name="Bhattacharya S.S."/>
            <person name="Shirouzu T."/>
            <person name="Yoshinaga Y."/>
            <person name="Martin F.M."/>
            <person name="Grigoriev I.V."/>
            <person name="Hibbett D.S."/>
        </authorList>
    </citation>
    <scope>NUCLEOTIDE SEQUENCE [LARGE SCALE GENOMIC DNA]</scope>
    <source>
        <strain evidence="2 3">HHB12029</strain>
    </source>
</reference>
<evidence type="ECO:0000313" key="2">
    <source>
        <dbReference type="EMBL" id="KZV78919.1"/>
    </source>
</evidence>
<sequence>MWFIFAVVTTLVVAATLAATMLAATVATRCSARRCTAHMAIESCSSRASSLPVKFILAR</sequence>
<dbReference type="Proteomes" id="UP000077266">
    <property type="component" value="Unassembled WGS sequence"/>
</dbReference>
<protein>
    <submittedName>
        <fullName evidence="2">Uncharacterized protein</fullName>
    </submittedName>
</protein>
<organism evidence="2 3">
    <name type="scientific">Exidia glandulosa HHB12029</name>
    <dbReference type="NCBI Taxonomy" id="1314781"/>
    <lineage>
        <taxon>Eukaryota</taxon>
        <taxon>Fungi</taxon>
        <taxon>Dikarya</taxon>
        <taxon>Basidiomycota</taxon>
        <taxon>Agaricomycotina</taxon>
        <taxon>Agaricomycetes</taxon>
        <taxon>Auriculariales</taxon>
        <taxon>Exidiaceae</taxon>
        <taxon>Exidia</taxon>
    </lineage>
</organism>
<accession>A0A165Z2Z7</accession>
<dbReference type="AlphaFoldDB" id="A0A165Z2Z7"/>
<feature type="chain" id="PRO_5007869813" evidence="1">
    <location>
        <begin position="19"/>
        <end position="59"/>
    </location>
</feature>
<proteinExistence type="predicted"/>
<gene>
    <name evidence="2" type="ORF">EXIGLDRAFT_736212</name>
</gene>
<keyword evidence="1" id="KW-0732">Signal</keyword>